<dbReference type="SUPFAM" id="SSF56672">
    <property type="entry name" value="DNA/RNA polymerases"/>
    <property type="match status" value="1"/>
</dbReference>
<sequence>MLYSLMEKENQFQKQRAKEFWLKEGDINSRFFHNAIKNRWRKNKLFGLKRPDVSWCTDRIQMGEMVRNYFEHLFVQGESTRVADCFRDFGQITAEKMNRLLLRDISPEEVRLAIFDMHSENAPGSDGMNRAFFQKYWVIVGLEISRLCSNIFTTGIILRELNGTNLVLIPKKDKPEDMGDWRPIALCNVVYKIFSKVLANRLKVLLRNLIGENHSAFVPGRSIVDNVVVAFETQHFLKRKCNGKEGYVALKLDMSKTYDRVGWDFLRVIMIRMGFDMRWVNMIMECVATVNYYVQFERDFLGSIIPGRGLRQGDPLSPYLFIMVAEGLSALLKKAEARGDIHGVEVCRGGA</sequence>
<name>A0AAV0G2U4_9ASTE</name>
<dbReference type="PANTHER" id="PTHR46890">
    <property type="entry name" value="NON-LTR RETROLELEMENT REVERSE TRANSCRIPTASE-LIKE PROTEIN-RELATED"/>
    <property type="match status" value="1"/>
</dbReference>
<reference evidence="2" key="1">
    <citation type="submission" date="2022-07" db="EMBL/GenBank/DDBJ databases">
        <authorList>
            <person name="Macas J."/>
            <person name="Novak P."/>
            <person name="Neumann P."/>
        </authorList>
    </citation>
    <scope>NUCLEOTIDE SEQUENCE</scope>
</reference>
<dbReference type="InterPro" id="IPR052343">
    <property type="entry name" value="Retrotransposon-Effector_Assoc"/>
</dbReference>
<dbReference type="EMBL" id="CAMAPF010001034">
    <property type="protein sequence ID" value="CAH9141904.1"/>
    <property type="molecule type" value="Genomic_DNA"/>
</dbReference>
<dbReference type="AlphaFoldDB" id="A0AAV0G2U4"/>
<dbReference type="Pfam" id="PF00078">
    <property type="entry name" value="RVT_1"/>
    <property type="match status" value="1"/>
</dbReference>
<dbReference type="CDD" id="cd01650">
    <property type="entry name" value="RT_nLTR_like"/>
    <property type="match status" value="1"/>
</dbReference>
<evidence type="ECO:0000313" key="2">
    <source>
        <dbReference type="EMBL" id="CAH9141904.1"/>
    </source>
</evidence>
<proteinExistence type="predicted"/>
<evidence type="ECO:0000259" key="1">
    <source>
        <dbReference type="PROSITE" id="PS50878"/>
    </source>
</evidence>
<comment type="caution">
    <text evidence="2">The sequence shown here is derived from an EMBL/GenBank/DDBJ whole genome shotgun (WGS) entry which is preliminary data.</text>
</comment>
<organism evidence="2 3">
    <name type="scientific">Cuscuta epithymum</name>
    <dbReference type="NCBI Taxonomy" id="186058"/>
    <lineage>
        <taxon>Eukaryota</taxon>
        <taxon>Viridiplantae</taxon>
        <taxon>Streptophyta</taxon>
        <taxon>Embryophyta</taxon>
        <taxon>Tracheophyta</taxon>
        <taxon>Spermatophyta</taxon>
        <taxon>Magnoliopsida</taxon>
        <taxon>eudicotyledons</taxon>
        <taxon>Gunneridae</taxon>
        <taxon>Pentapetalae</taxon>
        <taxon>asterids</taxon>
        <taxon>lamiids</taxon>
        <taxon>Solanales</taxon>
        <taxon>Convolvulaceae</taxon>
        <taxon>Cuscuteae</taxon>
        <taxon>Cuscuta</taxon>
        <taxon>Cuscuta subgen. Cuscuta</taxon>
    </lineage>
</organism>
<accession>A0AAV0G2U4</accession>
<dbReference type="InterPro" id="IPR000477">
    <property type="entry name" value="RT_dom"/>
</dbReference>
<gene>
    <name evidence="2" type="ORF">CEPIT_LOCUS39489</name>
</gene>
<dbReference type="PANTHER" id="PTHR46890:SF48">
    <property type="entry name" value="RNA-DIRECTED DNA POLYMERASE"/>
    <property type="match status" value="1"/>
</dbReference>
<dbReference type="PROSITE" id="PS50878">
    <property type="entry name" value="RT_POL"/>
    <property type="match status" value="1"/>
</dbReference>
<dbReference type="Proteomes" id="UP001152523">
    <property type="component" value="Unassembled WGS sequence"/>
</dbReference>
<feature type="domain" description="Reverse transcriptase" evidence="1">
    <location>
        <begin position="150"/>
        <end position="351"/>
    </location>
</feature>
<protein>
    <recommendedName>
        <fullName evidence="1">Reverse transcriptase domain-containing protein</fullName>
    </recommendedName>
</protein>
<keyword evidence="3" id="KW-1185">Reference proteome</keyword>
<evidence type="ECO:0000313" key="3">
    <source>
        <dbReference type="Proteomes" id="UP001152523"/>
    </source>
</evidence>
<dbReference type="InterPro" id="IPR043502">
    <property type="entry name" value="DNA/RNA_pol_sf"/>
</dbReference>